<dbReference type="RefSeq" id="WP_131613181.1">
    <property type="nucleotide sequence ID" value="NZ_PSZP01000004.1"/>
</dbReference>
<feature type="transmembrane region" description="Helical" evidence="7">
    <location>
        <begin position="81"/>
        <end position="101"/>
    </location>
</feature>
<feature type="transmembrane region" description="Helical" evidence="7">
    <location>
        <begin position="436"/>
        <end position="460"/>
    </location>
</feature>
<evidence type="ECO:0000313" key="8">
    <source>
        <dbReference type="EMBL" id="TCG11652.1"/>
    </source>
</evidence>
<dbReference type="OrthoDB" id="9808458at2"/>
<dbReference type="Proteomes" id="UP000291072">
    <property type="component" value="Unassembled WGS sequence"/>
</dbReference>
<keyword evidence="3" id="KW-0813">Transport</keyword>
<feature type="transmembrane region" description="Helical" evidence="7">
    <location>
        <begin position="393"/>
        <end position="416"/>
    </location>
</feature>
<dbReference type="AlphaFoldDB" id="A0A4R0XQ11"/>
<dbReference type="PANTHER" id="PTHR43337">
    <property type="entry name" value="XANTHINE/URACIL PERMEASE C887.17-RELATED"/>
    <property type="match status" value="1"/>
</dbReference>
<keyword evidence="5 7" id="KW-1133">Transmembrane helix</keyword>
<feature type="transmembrane region" description="Helical" evidence="7">
    <location>
        <begin position="21"/>
        <end position="42"/>
    </location>
</feature>
<feature type="transmembrane region" description="Helical" evidence="7">
    <location>
        <begin position="490"/>
        <end position="511"/>
    </location>
</feature>
<protein>
    <recommendedName>
        <fullName evidence="10">Guanine permease</fullName>
    </recommendedName>
</protein>
<feature type="transmembrane region" description="Helical" evidence="7">
    <location>
        <begin position="113"/>
        <end position="132"/>
    </location>
</feature>
<comment type="subcellular location">
    <subcellularLocation>
        <location evidence="1">Endomembrane system</location>
        <topology evidence="1">Multi-pass membrane protein</topology>
    </subcellularLocation>
</comment>
<evidence type="ECO:0000313" key="9">
    <source>
        <dbReference type="Proteomes" id="UP000291072"/>
    </source>
</evidence>
<keyword evidence="6 7" id="KW-0472">Membrane</keyword>
<evidence type="ECO:0000256" key="4">
    <source>
        <dbReference type="ARBA" id="ARBA00022692"/>
    </source>
</evidence>
<dbReference type="Pfam" id="PF00860">
    <property type="entry name" value="Xan_ur_permease"/>
    <property type="match status" value="1"/>
</dbReference>
<dbReference type="GO" id="GO:0005345">
    <property type="term" value="F:purine nucleobase transmembrane transporter activity"/>
    <property type="evidence" value="ECO:0007669"/>
    <property type="project" value="TreeGrafter"/>
</dbReference>
<feature type="transmembrane region" description="Helical" evidence="7">
    <location>
        <begin position="215"/>
        <end position="235"/>
    </location>
</feature>
<dbReference type="InterPro" id="IPR006043">
    <property type="entry name" value="NCS2"/>
</dbReference>
<feature type="transmembrane region" description="Helical" evidence="7">
    <location>
        <begin position="144"/>
        <end position="161"/>
    </location>
</feature>
<keyword evidence="9" id="KW-1185">Reference proteome</keyword>
<evidence type="ECO:0000256" key="2">
    <source>
        <dbReference type="ARBA" id="ARBA00005697"/>
    </source>
</evidence>
<dbReference type="PANTHER" id="PTHR43337:SF1">
    <property type="entry name" value="XANTHINE_URACIL PERMEASE C887.17-RELATED"/>
    <property type="match status" value="1"/>
</dbReference>
<evidence type="ECO:0000256" key="7">
    <source>
        <dbReference type="SAM" id="Phobius"/>
    </source>
</evidence>
<feature type="transmembrane region" description="Helical" evidence="7">
    <location>
        <begin position="359"/>
        <end position="381"/>
    </location>
</feature>
<organism evidence="8 9">
    <name type="scientific">Mycoplasma todarodis</name>
    <dbReference type="NCBI Taxonomy" id="1937191"/>
    <lineage>
        <taxon>Bacteria</taxon>
        <taxon>Bacillati</taxon>
        <taxon>Mycoplasmatota</taxon>
        <taxon>Mollicutes</taxon>
        <taxon>Mycoplasmataceae</taxon>
        <taxon>Mycoplasma</taxon>
    </lineage>
</organism>
<dbReference type="GO" id="GO:0005886">
    <property type="term" value="C:plasma membrane"/>
    <property type="evidence" value="ECO:0007669"/>
    <property type="project" value="TreeGrafter"/>
</dbReference>
<gene>
    <name evidence="8" type="ORF">C4B25_00890</name>
</gene>
<comment type="similarity">
    <text evidence="2">Belongs to the nucleobase:cation symporter-2 (NCS2) (TC 2.A.40) family. Azg-like subfamily.</text>
</comment>
<sequence length="512" mass="54929">MNKLRKYFEFDTRKAILRKEIIGGISTFVAMAYILAVNPSLLSSAKWSGNASKSQIMGGLFLATAISAFFATMVMGLYANIPLGLAPGMGVNAFFAFTVASSQGGMGLTAQEALAATFFSGLLYFIIAMSPFRRKIMQLIPKNLKLSLAIGVGFFLAIIGLNDAGIIRTDAFTPAKGVVVSNTIVKMGDFSNPFVILAVCTLFLMIIFKVAKVPAGMLLAMIISAVTFAIMTNTMSNAKLHINHKDWGGLIRPYGDLKGIKHVAGSGFSSMGSALAKPMTYVAILTFLYQDFFDTTGTLNAFGKIMDLPEPGTKKAKWFRRANHVDAVGTVVGSAMGTSTVTSYLESSVGISSGAKTGVASIVTGSLFLLAIAAWPIMGVFLPVSVTNTSSGLIFPVTAPALVIVGMLMFGSIRYFNWKRSLDVIPLFVGLMMTMLGYSISLGMAFAFVTHSVVYLTVALKQAIWNKRGRTLSNHVSDGEMKENLFKTEINWMVLSLSALALIYIATIPLYA</sequence>
<evidence type="ECO:0000256" key="3">
    <source>
        <dbReference type="ARBA" id="ARBA00022448"/>
    </source>
</evidence>
<name>A0A4R0XQ11_9MOLU</name>
<evidence type="ECO:0000256" key="1">
    <source>
        <dbReference type="ARBA" id="ARBA00004127"/>
    </source>
</evidence>
<dbReference type="GO" id="GO:0012505">
    <property type="term" value="C:endomembrane system"/>
    <property type="evidence" value="ECO:0007669"/>
    <property type="project" value="UniProtKB-SubCell"/>
</dbReference>
<keyword evidence="4 7" id="KW-0812">Transmembrane</keyword>
<dbReference type="EMBL" id="PSZP01000004">
    <property type="protein sequence ID" value="TCG11652.1"/>
    <property type="molecule type" value="Genomic_DNA"/>
</dbReference>
<evidence type="ECO:0000256" key="6">
    <source>
        <dbReference type="ARBA" id="ARBA00023136"/>
    </source>
</evidence>
<evidence type="ECO:0008006" key="10">
    <source>
        <dbReference type="Google" id="ProtNLM"/>
    </source>
</evidence>
<feature type="transmembrane region" description="Helical" evidence="7">
    <location>
        <begin position="190"/>
        <end position="208"/>
    </location>
</feature>
<dbReference type="InterPro" id="IPR045018">
    <property type="entry name" value="Azg-like"/>
</dbReference>
<proteinExistence type="inferred from homology"/>
<comment type="caution">
    <text evidence="8">The sequence shown here is derived from an EMBL/GenBank/DDBJ whole genome shotgun (WGS) entry which is preliminary data.</text>
</comment>
<reference evidence="8 9" key="1">
    <citation type="submission" date="2018-02" db="EMBL/GenBank/DDBJ databases">
        <title>Mycoplasma marinum and Mycoplasma todarodis sp. nov., moderately halophilic and psychrotolerant mycoplasmas isolated from cephalopods.</title>
        <authorList>
            <person name="Viver T."/>
        </authorList>
    </citation>
    <scope>NUCLEOTIDE SEQUENCE [LARGE SCALE GENOMIC DNA]</scope>
    <source>
        <strain evidence="8 9">5H</strain>
    </source>
</reference>
<feature type="transmembrane region" description="Helical" evidence="7">
    <location>
        <begin position="54"/>
        <end position="74"/>
    </location>
</feature>
<evidence type="ECO:0000256" key="5">
    <source>
        <dbReference type="ARBA" id="ARBA00022989"/>
    </source>
</evidence>
<accession>A0A4R0XQ11</accession>